<dbReference type="InterPro" id="IPR001806">
    <property type="entry name" value="Small_GTPase"/>
</dbReference>
<dbReference type="CDD" id="cd00154">
    <property type="entry name" value="Rab"/>
    <property type="match status" value="1"/>
</dbReference>
<dbReference type="PANTHER" id="PTHR47979">
    <property type="entry name" value="DRAB11-RELATED"/>
    <property type="match status" value="1"/>
</dbReference>
<name>A0A914WQP6_9BILA</name>
<dbReference type="InterPro" id="IPR027417">
    <property type="entry name" value="P-loop_NTPase"/>
</dbReference>
<protein>
    <submittedName>
        <fullName evidence="2">Uncharacterized protein</fullName>
    </submittedName>
</protein>
<sequence length="248" mass="27524">MNNSFLPNGMEPHLVVYHQPQFAINRYKIAVIGAPKVGKSSIARRLCYNRFDQDVPNTPSKQAFQLKLPDHVVAKIEVVDVASNKLAAGNEEKKPPRASDFVDVCGVLVVYDVTDRATFDGIADLLRGLKTLIAPDCEVMLVGNKSDAIPTVGRAVTFTDADKYAQKSGMSLFEMSAKSGEHCKEAVVELVQKVREKWQLRPFSSPLSSSTDDSCDENIFPKQSIYEDCVEKTSPPPNRIWCSLWRCA</sequence>
<dbReference type="PROSITE" id="PS51419">
    <property type="entry name" value="RAB"/>
    <property type="match status" value="1"/>
</dbReference>
<dbReference type="InterPro" id="IPR050209">
    <property type="entry name" value="Rab_GTPases_membrane_traffic"/>
</dbReference>
<dbReference type="PROSITE" id="PS51421">
    <property type="entry name" value="RAS"/>
    <property type="match status" value="1"/>
</dbReference>
<evidence type="ECO:0000313" key="1">
    <source>
        <dbReference type="Proteomes" id="UP000887566"/>
    </source>
</evidence>
<reference evidence="2" key="1">
    <citation type="submission" date="2022-11" db="UniProtKB">
        <authorList>
            <consortium name="WormBaseParasite"/>
        </authorList>
    </citation>
    <scope>IDENTIFICATION</scope>
</reference>
<dbReference type="SUPFAM" id="SSF52540">
    <property type="entry name" value="P-loop containing nucleoside triphosphate hydrolases"/>
    <property type="match status" value="1"/>
</dbReference>
<dbReference type="Proteomes" id="UP000887566">
    <property type="component" value="Unplaced"/>
</dbReference>
<keyword evidence="1" id="KW-1185">Reference proteome</keyword>
<dbReference type="GO" id="GO:0003924">
    <property type="term" value="F:GTPase activity"/>
    <property type="evidence" value="ECO:0007669"/>
    <property type="project" value="InterPro"/>
</dbReference>
<dbReference type="WBParaSite" id="PSAMB.scaffold4920size13149.g25498.t1">
    <property type="protein sequence ID" value="PSAMB.scaffold4920size13149.g25498.t1"/>
    <property type="gene ID" value="PSAMB.scaffold4920size13149.g25498"/>
</dbReference>
<dbReference type="PRINTS" id="PR00449">
    <property type="entry name" value="RASTRNSFRMNG"/>
</dbReference>
<proteinExistence type="predicted"/>
<evidence type="ECO:0000313" key="2">
    <source>
        <dbReference type="WBParaSite" id="PSAMB.scaffold4920size13149.g25498.t1"/>
    </source>
</evidence>
<dbReference type="GO" id="GO:0005525">
    <property type="term" value="F:GTP binding"/>
    <property type="evidence" value="ECO:0007669"/>
    <property type="project" value="InterPro"/>
</dbReference>
<dbReference type="SMART" id="SM00173">
    <property type="entry name" value="RAS"/>
    <property type="match status" value="1"/>
</dbReference>
<dbReference type="Pfam" id="PF00071">
    <property type="entry name" value="Ras"/>
    <property type="match status" value="1"/>
</dbReference>
<dbReference type="Gene3D" id="3.40.50.300">
    <property type="entry name" value="P-loop containing nucleotide triphosphate hydrolases"/>
    <property type="match status" value="1"/>
</dbReference>
<dbReference type="SMART" id="SM00175">
    <property type="entry name" value="RAB"/>
    <property type="match status" value="1"/>
</dbReference>
<organism evidence="1 2">
    <name type="scientific">Plectus sambesii</name>
    <dbReference type="NCBI Taxonomy" id="2011161"/>
    <lineage>
        <taxon>Eukaryota</taxon>
        <taxon>Metazoa</taxon>
        <taxon>Ecdysozoa</taxon>
        <taxon>Nematoda</taxon>
        <taxon>Chromadorea</taxon>
        <taxon>Plectida</taxon>
        <taxon>Plectina</taxon>
        <taxon>Plectoidea</taxon>
        <taxon>Plectidae</taxon>
        <taxon>Plectus</taxon>
    </lineage>
</organism>
<dbReference type="AlphaFoldDB" id="A0A914WQP6"/>
<accession>A0A914WQP6</accession>